<reference evidence="2" key="1">
    <citation type="submission" date="2017-06" db="EMBL/GenBank/DDBJ databases">
        <authorList>
            <person name="Varghese N."/>
            <person name="Submissions S."/>
        </authorList>
    </citation>
    <scope>NUCLEOTIDE SEQUENCE [LARGE SCALE GENOMIC DNA]</scope>
    <source>
        <strain evidence="2">DSM 44485</strain>
    </source>
</reference>
<gene>
    <name evidence="1" type="ORF">SAMN06265355_101512</name>
</gene>
<evidence type="ECO:0000313" key="1">
    <source>
        <dbReference type="EMBL" id="SNR26351.1"/>
    </source>
</evidence>
<sequence>MPQEPALHGELIDVSGLSLRELDGLLGESAIELALREILDPNRGEIASAGFESKLG</sequence>
<proteinExistence type="predicted"/>
<protein>
    <submittedName>
        <fullName evidence="1">FXSXX-COOH protein</fullName>
    </submittedName>
</protein>
<dbReference type="EMBL" id="FZNP01000001">
    <property type="protein sequence ID" value="SNR26351.1"/>
    <property type="molecule type" value="Genomic_DNA"/>
</dbReference>
<evidence type="ECO:0000313" key="2">
    <source>
        <dbReference type="Proteomes" id="UP000198420"/>
    </source>
</evidence>
<dbReference type="OrthoDB" id="3483723at2"/>
<dbReference type="AlphaFoldDB" id="A0A238UWU1"/>
<name>A0A238UWU1_9ACTN</name>
<dbReference type="Proteomes" id="UP000198420">
    <property type="component" value="Unassembled WGS sequence"/>
</dbReference>
<dbReference type="RefSeq" id="WP_143226892.1">
    <property type="nucleotide sequence ID" value="NZ_FZNP01000001.1"/>
</dbReference>
<keyword evidence="2" id="KW-1185">Reference proteome</keyword>
<organism evidence="1 2">
    <name type="scientific">Actinomadura mexicana</name>
    <dbReference type="NCBI Taxonomy" id="134959"/>
    <lineage>
        <taxon>Bacteria</taxon>
        <taxon>Bacillati</taxon>
        <taxon>Actinomycetota</taxon>
        <taxon>Actinomycetes</taxon>
        <taxon>Streptosporangiales</taxon>
        <taxon>Thermomonosporaceae</taxon>
        <taxon>Actinomadura</taxon>
    </lineage>
</organism>
<accession>A0A238UWU1</accession>